<sequence length="120" mass="12627">MQVLTCPSSADCPSLPTRPLIAASTHLLLFCSTSLLRCFFPSVSRILPLHPNLNCPLGACRSALLSGRKSVKSGRRRGAQVIGGEVSHKGGVGKPTIHANWPLSSKGGDSRVSEGDHNQA</sequence>
<protein>
    <submittedName>
        <fullName evidence="2">Uncharacterized protein</fullName>
    </submittedName>
</protein>
<reference evidence="2" key="1">
    <citation type="submission" date="2018-11" db="EMBL/GenBank/DDBJ databases">
        <authorList>
            <consortium name="Pathogen Informatics"/>
        </authorList>
    </citation>
    <scope>NUCLEOTIDE SEQUENCE</scope>
</reference>
<evidence type="ECO:0000313" key="3">
    <source>
        <dbReference type="Proteomes" id="UP000784294"/>
    </source>
</evidence>
<accession>A0A3S5CJ28</accession>
<dbReference type="EMBL" id="CAAALY010074707">
    <property type="protein sequence ID" value="VEL25543.1"/>
    <property type="molecule type" value="Genomic_DNA"/>
</dbReference>
<evidence type="ECO:0000256" key="1">
    <source>
        <dbReference type="SAM" id="MobiDB-lite"/>
    </source>
</evidence>
<keyword evidence="3" id="KW-1185">Reference proteome</keyword>
<dbReference type="AlphaFoldDB" id="A0A3S5CJ28"/>
<feature type="compositionally biased region" description="Basic and acidic residues" evidence="1">
    <location>
        <begin position="108"/>
        <end position="120"/>
    </location>
</feature>
<proteinExistence type="predicted"/>
<comment type="caution">
    <text evidence="2">The sequence shown here is derived from an EMBL/GenBank/DDBJ whole genome shotgun (WGS) entry which is preliminary data.</text>
</comment>
<evidence type="ECO:0000313" key="2">
    <source>
        <dbReference type="EMBL" id="VEL25543.1"/>
    </source>
</evidence>
<organism evidence="2 3">
    <name type="scientific">Protopolystoma xenopodis</name>
    <dbReference type="NCBI Taxonomy" id="117903"/>
    <lineage>
        <taxon>Eukaryota</taxon>
        <taxon>Metazoa</taxon>
        <taxon>Spiralia</taxon>
        <taxon>Lophotrochozoa</taxon>
        <taxon>Platyhelminthes</taxon>
        <taxon>Monogenea</taxon>
        <taxon>Polyopisthocotylea</taxon>
        <taxon>Polystomatidea</taxon>
        <taxon>Polystomatidae</taxon>
        <taxon>Protopolystoma</taxon>
    </lineage>
</organism>
<feature type="region of interest" description="Disordered" evidence="1">
    <location>
        <begin position="75"/>
        <end position="120"/>
    </location>
</feature>
<dbReference type="Proteomes" id="UP000784294">
    <property type="component" value="Unassembled WGS sequence"/>
</dbReference>
<gene>
    <name evidence="2" type="ORF">PXEA_LOCUS18983</name>
</gene>
<name>A0A3S5CJ28_9PLAT</name>